<sequence length="38" mass="4480">MRSAHRQRHRAAEVMGRHQRQALCARDGSRFWSKAMEA</sequence>
<dbReference type="AlphaFoldDB" id="A0A6J4T6E6"/>
<name>A0A6J4T6E6_9SPHN</name>
<accession>A0A6J4T6E6</accession>
<dbReference type="EMBL" id="CADCWB010000093">
    <property type="protein sequence ID" value="CAA9514842.1"/>
    <property type="molecule type" value="Genomic_DNA"/>
</dbReference>
<proteinExistence type="predicted"/>
<organism evidence="1">
    <name type="scientific">uncultured Sphingomonas sp</name>
    <dbReference type="NCBI Taxonomy" id="158754"/>
    <lineage>
        <taxon>Bacteria</taxon>
        <taxon>Pseudomonadati</taxon>
        <taxon>Pseudomonadota</taxon>
        <taxon>Alphaproteobacteria</taxon>
        <taxon>Sphingomonadales</taxon>
        <taxon>Sphingomonadaceae</taxon>
        <taxon>Sphingomonas</taxon>
        <taxon>environmental samples</taxon>
    </lineage>
</organism>
<reference evidence="1" key="1">
    <citation type="submission" date="2020-02" db="EMBL/GenBank/DDBJ databases">
        <authorList>
            <person name="Meier V. D."/>
        </authorList>
    </citation>
    <scope>NUCLEOTIDE SEQUENCE</scope>
    <source>
        <strain evidence="1">AVDCRST_MAG62</strain>
    </source>
</reference>
<protein>
    <submittedName>
        <fullName evidence="1">Uncharacterized protein</fullName>
    </submittedName>
</protein>
<gene>
    <name evidence="1" type="ORF">AVDCRST_MAG62-750</name>
</gene>
<evidence type="ECO:0000313" key="1">
    <source>
        <dbReference type="EMBL" id="CAA9514842.1"/>
    </source>
</evidence>